<evidence type="ECO:0000256" key="5">
    <source>
        <dbReference type="ARBA" id="ARBA00022801"/>
    </source>
</evidence>
<dbReference type="AlphaFoldDB" id="K7A3A1"/>
<evidence type="ECO:0000256" key="1">
    <source>
        <dbReference type="ARBA" id="ARBA00007277"/>
    </source>
</evidence>
<comment type="caution">
    <text evidence="9">The sequence shown here is derived from an EMBL/GenBank/DDBJ whole genome shotgun (WGS) entry which is preliminary data.</text>
</comment>
<evidence type="ECO:0000256" key="6">
    <source>
        <dbReference type="ARBA" id="ARBA00047512"/>
    </source>
</evidence>
<dbReference type="PROSITE" id="PS51704">
    <property type="entry name" value="GP_PDE"/>
    <property type="match status" value="1"/>
</dbReference>
<gene>
    <name evidence="9" type="primary">glpQ</name>
    <name evidence="9" type="ORF">GPLA_4494</name>
</gene>
<name>K7A3A1_9ALTE</name>
<dbReference type="RefSeq" id="WP_007107135.1">
    <property type="nucleotide sequence ID" value="NZ_BAER01000133.1"/>
</dbReference>
<dbReference type="EC" id="3.1.4.46" evidence="2"/>
<evidence type="ECO:0000313" key="10">
    <source>
        <dbReference type="Proteomes" id="UP000006322"/>
    </source>
</evidence>
<feature type="signal peptide" evidence="7">
    <location>
        <begin position="1"/>
        <end position="21"/>
    </location>
</feature>
<dbReference type="EMBL" id="BAER01000133">
    <property type="protein sequence ID" value="GAC35373.1"/>
    <property type="molecule type" value="Genomic_DNA"/>
</dbReference>
<proteinExistence type="inferred from homology"/>
<dbReference type="PANTHER" id="PTHR43620">
    <property type="entry name" value="GLYCEROPHOSPHORYL DIESTER PHOSPHODIESTERASE"/>
    <property type="match status" value="1"/>
</dbReference>
<protein>
    <recommendedName>
        <fullName evidence="2">glycerophosphodiester phosphodiesterase</fullName>
        <ecNumber evidence="2">3.1.4.46</ecNumber>
    </recommendedName>
</protein>
<dbReference type="FunFam" id="3.20.20.190:FF:000009">
    <property type="entry name" value="Glycerophosphodiester phosphodiesterase, periplasmic"/>
    <property type="match status" value="1"/>
</dbReference>
<dbReference type="InterPro" id="IPR017946">
    <property type="entry name" value="PLC-like_Pdiesterase_TIM-brl"/>
</dbReference>
<accession>K7A3A1</accession>
<dbReference type="Pfam" id="PF03009">
    <property type="entry name" value="GDPD"/>
    <property type="match status" value="1"/>
</dbReference>
<dbReference type="Gene3D" id="3.20.20.190">
    <property type="entry name" value="Phosphatidylinositol (PI) phosphodiesterase"/>
    <property type="match status" value="1"/>
</dbReference>
<dbReference type="GO" id="GO:0042597">
    <property type="term" value="C:periplasmic space"/>
    <property type="evidence" value="ECO:0007669"/>
    <property type="project" value="TreeGrafter"/>
</dbReference>
<keyword evidence="4" id="KW-0319">Glycerol metabolism</keyword>
<keyword evidence="5 9" id="KW-0378">Hydrolase</keyword>
<evidence type="ECO:0000256" key="7">
    <source>
        <dbReference type="SAM" id="SignalP"/>
    </source>
</evidence>
<comment type="catalytic activity">
    <reaction evidence="6">
        <text>a sn-glycero-3-phosphodiester + H2O = an alcohol + sn-glycerol 3-phosphate + H(+)</text>
        <dbReference type="Rhea" id="RHEA:12969"/>
        <dbReference type="ChEBI" id="CHEBI:15377"/>
        <dbReference type="ChEBI" id="CHEBI:15378"/>
        <dbReference type="ChEBI" id="CHEBI:30879"/>
        <dbReference type="ChEBI" id="CHEBI:57597"/>
        <dbReference type="ChEBI" id="CHEBI:83408"/>
        <dbReference type="EC" id="3.1.4.46"/>
    </reaction>
</comment>
<sequence>MKQSILSLSLCAMLVSQVSWAAPLVIAHRGAPGYLPEHTMESTTLAFAQGADFIEQDVVISKDGVPVVLHDIHLDTVTDVADKFPERKRDDGRYYALDFTLDELKSLVVHERSDLNGKPVFKNRYQGSAQFTIATFEEQIELITELNRQFNKHIGFYPEIKSPAWHREQGVDISQIVLTTLRKHDLDDADKAIYVQCFDYAELKRVRNELGAKVKLIQLMAENDWNESPTDYDALRTPAGLKALAEVAQGIGPWIPQLIDMQTMQATGLVKKAHAAGLDVHPYTFRQDALPTGVTSQQTLDLLFKQLKVDGVFTDFTDTVVDYLHR</sequence>
<feature type="chain" id="PRO_5003901316" description="glycerophosphodiester phosphodiesterase" evidence="7">
    <location>
        <begin position="22"/>
        <end position="326"/>
    </location>
</feature>
<dbReference type="GO" id="GO:0006071">
    <property type="term" value="P:glycerol metabolic process"/>
    <property type="evidence" value="ECO:0007669"/>
    <property type="project" value="UniProtKB-KW"/>
</dbReference>
<dbReference type="Proteomes" id="UP000006322">
    <property type="component" value="Unassembled WGS sequence"/>
</dbReference>
<dbReference type="STRING" id="1129793.GPLA_4494"/>
<feature type="domain" description="GP-PDE" evidence="8">
    <location>
        <begin position="23"/>
        <end position="324"/>
    </location>
</feature>
<evidence type="ECO:0000256" key="4">
    <source>
        <dbReference type="ARBA" id="ARBA00022798"/>
    </source>
</evidence>
<dbReference type="InterPro" id="IPR030395">
    <property type="entry name" value="GP_PDE_dom"/>
</dbReference>
<dbReference type="GO" id="GO:0006629">
    <property type="term" value="P:lipid metabolic process"/>
    <property type="evidence" value="ECO:0007669"/>
    <property type="project" value="InterPro"/>
</dbReference>
<dbReference type="NCBIfam" id="NF008354">
    <property type="entry name" value="PRK11143.1"/>
    <property type="match status" value="1"/>
</dbReference>
<dbReference type="OrthoDB" id="9795622at2"/>
<dbReference type="GO" id="GO:0008889">
    <property type="term" value="F:glycerophosphodiester phosphodiesterase activity"/>
    <property type="evidence" value="ECO:0007669"/>
    <property type="project" value="UniProtKB-EC"/>
</dbReference>
<organism evidence="9 10">
    <name type="scientific">Paraglaciecola polaris LMG 21857</name>
    <dbReference type="NCBI Taxonomy" id="1129793"/>
    <lineage>
        <taxon>Bacteria</taxon>
        <taxon>Pseudomonadati</taxon>
        <taxon>Pseudomonadota</taxon>
        <taxon>Gammaproteobacteria</taxon>
        <taxon>Alteromonadales</taxon>
        <taxon>Alteromonadaceae</taxon>
        <taxon>Paraglaciecola</taxon>
    </lineage>
</organism>
<dbReference type="SUPFAM" id="SSF51695">
    <property type="entry name" value="PLC-like phosphodiesterases"/>
    <property type="match status" value="1"/>
</dbReference>
<evidence type="ECO:0000256" key="2">
    <source>
        <dbReference type="ARBA" id="ARBA00012247"/>
    </source>
</evidence>
<comment type="similarity">
    <text evidence="1">Belongs to the glycerophosphoryl diester phosphodiesterase family.</text>
</comment>
<evidence type="ECO:0000259" key="8">
    <source>
        <dbReference type="PROSITE" id="PS51704"/>
    </source>
</evidence>
<evidence type="ECO:0000256" key="3">
    <source>
        <dbReference type="ARBA" id="ARBA00022729"/>
    </source>
</evidence>
<evidence type="ECO:0000313" key="9">
    <source>
        <dbReference type="EMBL" id="GAC35373.1"/>
    </source>
</evidence>
<dbReference type="PANTHER" id="PTHR43620:SF7">
    <property type="entry name" value="GLYCEROPHOSPHODIESTER PHOSPHODIESTERASE GDPD5-RELATED"/>
    <property type="match status" value="1"/>
</dbReference>
<reference evidence="10" key="1">
    <citation type="journal article" date="2014" name="Environ. Microbiol.">
        <title>Comparative genomics of the marine bacterial genus Glaciecola reveals the high degree of genomic diversity and genomic characteristic for cold adaptation.</title>
        <authorList>
            <person name="Qin Q.L."/>
            <person name="Xie B.B."/>
            <person name="Yu Y."/>
            <person name="Shu Y.L."/>
            <person name="Rong J.C."/>
            <person name="Zhang Y.J."/>
            <person name="Zhao D.L."/>
            <person name="Chen X.L."/>
            <person name="Zhang X.Y."/>
            <person name="Chen B."/>
            <person name="Zhou B.C."/>
            <person name="Zhang Y.Z."/>
        </authorList>
    </citation>
    <scope>NUCLEOTIDE SEQUENCE [LARGE SCALE GENOMIC DNA]</scope>
    <source>
        <strain evidence="10">LMG 21857</strain>
    </source>
</reference>
<keyword evidence="3 7" id="KW-0732">Signal</keyword>
<keyword evidence="10" id="KW-1185">Reference proteome</keyword>